<dbReference type="EMBL" id="AKGD01000002">
    <property type="protein sequence ID" value="EIT69295.1"/>
    <property type="molecule type" value="Genomic_DNA"/>
</dbReference>
<dbReference type="SUPFAM" id="SSF53474">
    <property type="entry name" value="alpha/beta-Hydrolases"/>
    <property type="match status" value="1"/>
</dbReference>
<dbReference type="AlphaFoldDB" id="I8T5S8"/>
<dbReference type="InterPro" id="IPR000073">
    <property type="entry name" value="AB_hydrolase_1"/>
</dbReference>
<comment type="caution">
    <text evidence="3">The sequence shown here is derived from an EMBL/GenBank/DDBJ whole genome shotgun (WGS) entry which is preliminary data.</text>
</comment>
<gene>
    <name evidence="3" type="ORF">WQQ_28770</name>
</gene>
<accession>I8T5S8</accession>
<organism evidence="3 4">
    <name type="scientific">Hydrocarboniphaga effusa AP103</name>
    <dbReference type="NCBI Taxonomy" id="1172194"/>
    <lineage>
        <taxon>Bacteria</taxon>
        <taxon>Pseudomonadati</taxon>
        <taxon>Pseudomonadota</taxon>
        <taxon>Gammaproteobacteria</taxon>
        <taxon>Nevskiales</taxon>
        <taxon>Nevskiaceae</taxon>
        <taxon>Hydrocarboniphaga</taxon>
    </lineage>
</organism>
<dbReference type="PRINTS" id="PR00412">
    <property type="entry name" value="EPOXHYDRLASE"/>
</dbReference>
<evidence type="ECO:0000256" key="1">
    <source>
        <dbReference type="ARBA" id="ARBA00022801"/>
    </source>
</evidence>
<dbReference type="Pfam" id="PF00561">
    <property type="entry name" value="Abhydrolase_1"/>
    <property type="match status" value="1"/>
</dbReference>
<dbReference type="GO" id="GO:0016787">
    <property type="term" value="F:hydrolase activity"/>
    <property type="evidence" value="ECO:0007669"/>
    <property type="project" value="UniProtKB-KW"/>
</dbReference>
<dbReference type="PATRIC" id="fig|1172194.4.peg.2786"/>
<evidence type="ECO:0000313" key="4">
    <source>
        <dbReference type="Proteomes" id="UP000003704"/>
    </source>
</evidence>
<dbReference type="PANTHER" id="PTHR43329">
    <property type="entry name" value="EPOXIDE HYDROLASE"/>
    <property type="match status" value="1"/>
</dbReference>
<keyword evidence="4" id="KW-1185">Reference proteome</keyword>
<dbReference type="Proteomes" id="UP000003704">
    <property type="component" value="Unassembled WGS sequence"/>
</dbReference>
<dbReference type="InterPro" id="IPR000639">
    <property type="entry name" value="Epox_hydrolase-like"/>
</dbReference>
<dbReference type="RefSeq" id="WP_007185818.1">
    <property type="nucleotide sequence ID" value="NZ_CALRWF010000013.1"/>
</dbReference>
<feature type="domain" description="AB hydrolase-1" evidence="2">
    <location>
        <begin position="31"/>
        <end position="281"/>
    </location>
</feature>
<dbReference type="InterPro" id="IPR029058">
    <property type="entry name" value="AB_hydrolase_fold"/>
</dbReference>
<name>I8T5S8_9GAMM</name>
<dbReference type="Gene3D" id="3.40.50.1820">
    <property type="entry name" value="alpha/beta hydrolase"/>
    <property type="match status" value="1"/>
</dbReference>
<sequence length="305" mass="34025">MNALMTPLMMIVRSGEIDLAVYRWPHSAEKPTLVLVHGYPDSASVWDGLANELGDRFNVVAYDVRGAGRSGKPKPVSAYALPQLVADLKAVIDAVSPAQPVHLVGHDWGSIQAWEAVVDDTLRSRIASYTTISGPSLDHAGHWLAERLRSKEPARIKQALRQLAHSWYIGLFQLPLIAPTLWRSGLAKHWTSWLAWREGVSTTPSATQASDGATGVKLYRANVRGRLGKARPRATDLPVQLIVPLRDAYVLPDLTEDLQRWAPRLWRREIDAGHWVQLSHPHEIASWIAEFAGFVDGRQYNEYSE</sequence>
<reference evidence="3 4" key="1">
    <citation type="journal article" date="2012" name="J. Bacteriol.">
        <title>Genome Sequence of n-Alkane-Degrading Hydrocarboniphaga effusa Strain AP103T (ATCC BAA-332T).</title>
        <authorList>
            <person name="Chang H.K."/>
            <person name="Zylstra G.J."/>
            <person name="Chae J.C."/>
        </authorList>
    </citation>
    <scope>NUCLEOTIDE SEQUENCE [LARGE SCALE GENOMIC DNA]</scope>
    <source>
        <strain evidence="3 4">AP103</strain>
    </source>
</reference>
<evidence type="ECO:0000313" key="3">
    <source>
        <dbReference type="EMBL" id="EIT69295.1"/>
    </source>
</evidence>
<dbReference type="STRING" id="1172194.WQQ_28770"/>
<evidence type="ECO:0000259" key="2">
    <source>
        <dbReference type="Pfam" id="PF00561"/>
    </source>
</evidence>
<protein>
    <submittedName>
        <fullName evidence="3">Oxidoreductase, short chain dehydrogenase/reductase family</fullName>
    </submittedName>
</protein>
<proteinExistence type="predicted"/>
<keyword evidence="1" id="KW-0378">Hydrolase</keyword>